<comment type="caution">
    <text evidence="1">The sequence shown here is derived from an EMBL/GenBank/DDBJ whole genome shotgun (WGS) entry which is preliminary data.</text>
</comment>
<dbReference type="EMBL" id="MJEQ01005224">
    <property type="protein sequence ID" value="OIT20484.1"/>
    <property type="molecule type" value="Genomic_DNA"/>
</dbReference>
<proteinExistence type="predicted"/>
<accession>A0A1J6JVJ0</accession>
<organism evidence="1 2">
    <name type="scientific">Nicotiana attenuata</name>
    <name type="common">Coyote tobacco</name>
    <dbReference type="NCBI Taxonomy" id="49451"/>
    <lineage>
        <taxon>Eukaryota</taxon>
        <taxon>Viridiplantae</taxon>
        <taxon>Streptophyta</taxon>
        <taxon>Embryophyta</taxon>
        <taxon>Tracheophyta</taxon>
        <taxon>Spermatophyta</taxon>
        <taxon>Magnoliopsida</taxon>
        <taxon>eudicotyledons</taxon>
        <taxon>Gunneridae</taxon>
        <taxon>Pentapetalae</taxon>
        <taxon>asterids</taxon>
        <taxon>lamiids</taxon>
        <taxon>Solanales</taxon>
        <taxon>Solanaceae</taxon>
        <taxon>Nicotianoideae</taxon>
        <taxon>Nicotianeae</taxon>
        <taxon>Nicotiana</taxon>
    </lineage>
</organism>
<evidence type="ECO:0000313" key="1">
    <source>
        <dbReference type="EMBL" id="OIT20484.1"/>
    </source>
</evidence>
<evidence type="ECO:0000313" key="2">
    <source>
        <dbReference type="Proteomes" id="UP000187609"/>
    </source>
</evidence>
<dbReference type="Gramene" id="OIT20484">
    <property type="protein sequence ID" value="OIT20484"/>
    <property type="gene ID" value="A4A49_37703"/>
</dbReference>
<reference evidence="1" key="1">
    <citation type="submission" date="2016-11" db="EMBL/GenBank/DDBJ databases">
        <title>The genome of Nicotiana attenuata.</title>
        <authorList>
            <person name="Xu S."/>
            <person name="Brockmoeller T."/>
            <person name="Gaquerel E."/>
            <person name="Navarro A."/>
            <person name="Kuhl H."/>
            <person name="Gase K."/>
            <person name="Ling Z."/>
            <person name="Zhou W."/>
            <person name="Kreitzer C."/>
            <person name="Stanke M."/>
            <person name="Tang H."/>
            <person name="Lyons E."/>
            <person name="Pandey P."/>
            <person name="Pandey S.P."/>
            <person name="Timmermann B."/>
            <person name="Baldwin I.T."/>
        </authorList>
    </citation>
    <scope>NUCLEOTIDE SEQUENCE [LARGE SCALE GENOMIC DNA]</scope>
    <source>
        <strain evidence="1">UT</strain>
    </source>
</reference>
<keyword evidence="2" id="KW-1185">Reference proteome</keyword>
<dbReference type="Proteomes" id="UP000187609">
    <property type="component" value="Unassembled WGS sequence"/>
</dbReference>
<sequence length="115" mass="13144">MHCQLFHTKIVYFHQVELTSHSPRIVNLGEAILLCRTTSNVVLKHVKKLKELVYHPKWCPDSVCRSGRDSHRDYCYGESLSMLASGGELSYGSPSTASERPSHLILIWLYLYVPL</sequence>
<dbReference type="AlphaFoldDB" id="A0A1J6JVJ0"/>
<gene>
    <name evidence="1" type="ORF">A4A49_37703</name>
</gene>
<name>A0A1J6JVJ0_NICAT</name>
<protein>
    <submittedName>
        <fullName evidence="1">Uncharacterized protein</fullName>
    </submittedName>
</protein>